<organism evidence="7 8">
    <name type="scientific">Micromonospora purpureochromogenes</name>
    <dbReference type="NCBI Taxonomy" id="47872"/>
    <lineage>
        <taxon>Bacteria</taxon>
        <taxon>Bacillati</taxon>
        <taxon>Actinomycetota</taxon>
        <taxon>Actinomycetes</taxon>
        <taxon>Micromonosporales</taxon>
        <taxon>Micromonosporaceae</taxon>
        <taxon>Micromonospora</taxon>
    </lineage>
</organism>
<dbReference type="InterPro" id="IPR013249">
    <property type="entry name" value="RNA_pol_sigma70_r4_t2"/>
</dbReference>
<evidence type="ECO:0000313" key="7">
    <source>
        <dbReference type="EMBL" id="SCF35344.1"/>
    </source>
</evidence>
<evidence type="ECO:0000256" key="3">
    <source>
        <dbReference type="ARBA" id="ARBA00023082"/>
    </source>
</evidence>
<accession>A0A1C4ZRB4</accession>
<dbReference type="InterPro" id="IPR013324">
    <property type="entry name" value="RNA_pol_sigma_r3/r4-like"/>
</dbReference>
<proteinExistence type="inferred from homology"/>
<dbReference type="InterPro" id="IPR039425">
    <property type="entry name" value="RNA_pol_sigma-70-like"/>
</dbReference>
<keyword evidence="3" id="KW-0731">Sigma factor</keyword>
<evidence type="ECO:0000313" key="8">
    <source>
        <dbReference type="Proteomes" id="UP000198228"/>
    </source>
</evidence>
<dbReference type="RefSeq" id="WP_088963110.1">
    <property type="nucleotide sequence ID" value="NZ_LT607410.1"/>
</dbReference>
<dbReference type="PANTHER" id="PTHR43133:SF25">
    <property type="entry name" value="RNA POLYMERASE SIGMA FACTOR RFAY-RELATED"/>
    <property type="match status" value="1"/>
</dbReference>
<comment type="similarity">
    <text evidence="1">Belongs to the sigma-70 factor family. ECF subfamily.</text>
</comment>
<dbReference type="SUPFAM" id="SSF88946">
    <property type="entry name" value="Sigma2 domain of RNA polymerase sigma factors"/>
    <property type="match status" value="1"/>
</dbReference>
<protein>
    <submittedName>
        <fullName evidence="7">RNA polymerase sigma-70 factor, ECF subfamily</fullName>
    </submittedName>
</protein>
<feature type="domain" description="RNA polymerase sigma factor 70 region 4 type 2" evidence="6">
    <location>
        <begin position="133"/>
        <end position="185"/>
    </location>
</feature>
<evidence type="ECO:0000259" key="5">
    <source>
        <dbReference type="Pfam" id="PF04542"/>
    </source>
</evidence>
<evidence type="ECO:0000256" key="2">
    <source>
        <dbReference type="ARBA" id="ARBA00023015"/>
    </source>
</evidence>
<sequence>MKHLRRVKDVDVGAVTDAAIIARSVQEPEIFSTIFDRHAPYIHRYLARRLGVPAADDLVAETFLAAFRRRDRFDITCPNARPWLYGIATNVVGQHRRTEEREYRLRQAYVPATSEASHADRVATVVTAQSLRRLLLDALAMLSDGDRDVLLLIAWEELTYDEVAAALAIPVGTVRSRLNRARRLLREQLGGEPAGTIEEALSNG</sequence>
<gene>
    <name evidence="7" type="ORF">GA0074696_4752</name>
</gene>
<name>A0A1C4ZRB4_9ACTN</name>
<dbReference type="GO" id="GO:0016987">
    <property type="term" value="F:sigma factor activity"/>
    <property type="evidence" value="ECO:0007669"/>
    <property type="project" value="UniProtKB-KW"/>
</dbReference>
<dbReference type="Gene3D" id="1.10.10.10">
    <property type="entry name" value="Winged helix-like DNA-binding domain superfamily/Winged helix DNA-binding domain"/>
    <property type="match status" value="1"/>
</dbReference>
<dbReference type="EMBL" id="LT607410">
    <property type="protein sequence ID" value="SCF35344.1"/>
    <property type="molecule type" value="Genomic_DNA"/>
</dbReference>
<dbReference type="SUPFAM" id="SSF88659">
    <property type="entry name" value="Sigma3 and sigma4 domains of RNA polymerase sigma factors"/>
    <property type="match status" value="1"/>
</dbReference>
<keyword evidence="4" id="KW-0804">Transcription</keyword>
<dbReference type="Pfam" id="PF04542">
    <property type="entry name" value="Sigma70_r2"/>
    <property type="match status" value="1"/>
</dbReference>
<dbReference type="InterPro" id="IPR013325">
    <property type="entry name" value="RNA_pol_sigma_r2"/>
</dbReference>
<dbReference type="InterPro" id="IPR036388">
    <property type="entry name" value="WH-like_DNA-bd_sf"/>
</dbReference>
<dbReference type="GO" id="GO:0006352">
    <property type="term" value="P:DNA-templated transcription initiation"/>
    <property type="evidence" value="ECO:0007669"/>
    <property type="project" value="InterPro"/>
</dbReference>
<dbReference type="AlphaFoldDB" id="A0A1C4ZRB4"/>
<evidence type="ECO:0000256" key="1">
    <source>
        <dbReference type="ARBA" id="ARBA00010641"/>
    </source>
</evidence>
<evidence type="ECO:0000256" key="4">
    <source>
        <dbReference type="ARBA" id="ARBA00023163"/>
    </source>
</evidence>
<dbReference type="Proteomes" id="UP000198228">
    <property type="component" value="Chromosome I"/>
</dbReference>
<feature type="domain" description="RNA polymerase sigma-70 region 2" evidence="5">
    <location>
        <begin position="35"/>
        <end position="101"/>
    </location>
</feature>
<dbReference type="GO" id="GO:0003677">
    <property type="term" value="F:DNA binding"/>
    <property type="evidence" value="ECO:0007669"/>
    <property type="project" value="InterPro"/>
</dbReference>
<reference evidence="7 8" key="1">
    <citation type="submission" date="2016-06" db="EMBL/GenBank/DDBJ databases">
        <authorList>
            <person name="Kjaerup R.B."/>
            <person name="Dalgaard T.S."/>
            <person name="Juul-Madsen H.R."/>
        </authorList>
    </citation>
    <scope>NUCLEOTIDE SEQUENCE [LARGE SCALE GENOMIC DNA]</scope>
    <source>
        <strain evidence="7 8">DSM 43821</strain>
    </source>
</reference>
<dbReference type="PANTHER" id="PTHR43133">
    <property type="entry name" value="RNA POLYMERASE ECF-TYPE SIGMA FACTO"/>
    <property type="match status" value="1"/>
</dbReference>
<dbReference type="InterPro" id="IPR014284">
    <property type="entry name" value="RNA_pol_sigma-70_dom"/>
</dbReference>
<dbReference type="NCBIfam" id="TIGR02937">
    <property type="entry name" value="sigma70-ECF"/>
    <property type="match status" value="1"/>
</dbReference>
<dbReference type="InterPro" id="IPR007627">
    <property type="entry name" value="RNA_pol_sigma70_r2"/>
</dbReference>
<keyword evidence="2" id="KW-0805">Transcription regulation</keyword>
<evidence type="ECO:0000259" key="6">
    <source>
        <dbReference type="Pfam" id="PF08281"/>
    </source>
</evidence>
<dbReference type="Gene3D" id="1.10.1740.10">
    <property type="match status" value="1"/>
</dbReference>
<dbReference type="Pfam" id="PF08281">
    <property type="entry name" value="Sigma70_r4_2"/>
    <property type="match status" value="1"/>
</dbReference>